<dbReference type="Proteomes" id="UP000034913">
    <property type="component" value="Unassembled WGS sequence"/>
</dbReference>
<dbReference type="AlphaFoldDB" id="A0A0G1X8X3"/>
<evidence type="ECO:0000313" key="1">
    <source>
        <dbReference type="EMBL" id="KKW27245.1"/>
    </source>
</evidence>
<dbReference type="EMBL" id="LCRB01000001">
    <property type="protein sequence ID" value="KKW27245.1"/>
    <property type="molecule type" value="Genomic_DNA"/>
</dbReference>
<gene>
    <name evidence="1" type="ORF">VF00_C0001G0180</name>
</gene>
<comment type="caution">
    <text evidence="1">The sequence shown here is derived from an EMBL/GenBank/DDBJ whole genome shotgun (WGS) entry which is preliminary data.</text>
</comment>
<sequence length="293" mass="34296">MKEALVPLVFFAQFDRPLTLQQLRRYGWGREFGVDELKQIIKKSDMHLSGALCYLDETHLSEYARRQELAKKFWQRVKQSRWVFANVPFIKMVAIGNTLAYDNVHENSDIDLFIVTTSGRVWTARAVLLLWLGLLGLRVRSVKKYLLISPEFFVDETALDLSLCAIANDYYLAYWLADLAPVWRTDYFDTVWNANRWLKDKLPVAYRSPNLRTEFNGPARASWFGWALEKILAGRFGDRIEAWARAKQQRIIDRNKVKLGINPSVIADDHVIKIHFNDKRAEVRERIEEFLAR</sequence>
<accession>A0A0G1X8X3</accession>
<name>A0A0G1X8X3_UNCK3</name>
<proteinExistence type="predicted"/>
<evidence type="ECO:0008006" key="3">
    <source>
        <dbReference type="Google" id="ProtNLM"/>
    </source>
</evidence>
<reference evidence="1 2" key="1">
    <citation type="journal article" date="2015" name="Nature">
        <title>rRNA introns, odd ribosomes, and small enigmatic genomes across a large radiation of phyla.</title>
        <authorList>
            <person name="Brown C.T."/>
            <person name="Hug L.A."/>
            <person name="Thomas B.C."/>
            <person name="Sharon I."/>
            <person name="Castelle C.J."/>
            <person name="Singh A."/>
            <person name="Wilkins M.J."/>
            <person name="Williams K.H."/>
            <person name="Banfield J.F."/>
        </authorList>
    </citation>
    <scope>NUCLEOTIDE SEQUENCE [LARGE SCALE GENOMIC DNA]</scope>
</reference>
<evidence type="ECO:0000313" key="2">
    <source>
        <dbReference type="Proteomes" id="UP000034913"/>
    </source>
</evidence>
<protein>
    <recommendedName>
        <fullName evidence="3">Polymerase nucleotidyl transferase domain-containing protein</fullName>
    </recommendedName>
</protein>
<organism evidence="1 2">
    <name type="scientific">candidate division Kazan bacterium GW2011_GWB1_52_7</name>
    <dbReference type="NCBI Taxonomy" id="1620414"/>
    <lineage>
        <taxon>Bacteria</taxon>
        <taxon>Bacteria division Kazan-3B-28</taxon>
    </lineage>
</organism>